<evidence type="ECO:0000313" key="4">
    <source>
        <dbReference type="Proteomes" id="UP000540079"/>
    </source>
</evidence>
<dbReference type="Pfam" id="PF09335">
    <property type="entry name" value="VTT_dom"/>
    <property type="match status" value="1"/>
</dbReference>
<comment type="caution">
    <text evidence="3">The sequence shown here is derived from an EMBL/GenBank/DDBJ whole genome shotgun (WGS) entry which is preliminary data.</text>
</comment>
<dbReference type="PANTHER" id="PTHR42709">
    <property type="entry name" value="ALKALINE PHOSPHATASE LIKE PROTEIN"/>
    <property type="match status" value="1"/>
</dbReference>
<gene>
    <name evidence="3" type="ORF">C2800_04580</name>
</gene>
<feature type="transmembrane region" description="Helical" evidence="1">
    <location>
        <begin position="103"/>
        <end position="126"/>
    </location>
</feature>
<proteinExistence type="predicted"/>
<dbReference type="AlphaFoldDB" id="A0A849CH02"/>
<reference evidence="3 4" key="1">
    <citation type="journal article" date="2018" name="Front. Microbiol.">
        <title>Genetic and Phylogenetic Characteristics of Pasteurella multocida Isolates From Different Host Species.</title>
        <authorList>
            <person name="Peng Z."/>
            <person name="Liang W."/>
            <person name="Wang F."/>
            <person name="Xu Z."/>
            <person name="Xie Z."/>
            <person name="Lian Z."/>
            <person name="Hua L."/>
            <person name="Zhou R."/>
            <person name="Chen H."/>
            <person name="Wu B."/>
        </authorList>
    </citation>
    <scope>NUCLEOTIDE SEQUENCE [LARGE SCALE GENOMIC DNA]</scope>
    <source>
        <strain evidence="3 4">HNA06</strain>
    </source>
</reference>
<feature type="domain" description="VTT" evidence="2">
    <location>
        <begin position="55"/>
        <end position="152"/>
    </location>
</feature>
<dbReference type="PANTHER" id="PTHR42709:SF4">
    <property type="entry name" value="INNER MEMBRANE PROTEIN YQAA"/>
    <property type="match status" value="1"/>
</dbReference>
<dbReference type="Proteomes" id="UP000540079">
    <property type="component" value="Unassembled WGS sequence"/>
</dbReference>
<feature type="transmembrane region" description="Helical" evidence="1">
    <location>
        <begin position="132"/>
        <end position="153"/>
    </location>
</feature>
<dbReference type="InterPro" id="IPR032816">
    <property type="entry name" value="VTT_dom"/>
</dbReference>
<dbReference type="GO" id="GO:0005886">
    <property type="term" value="C:plasma membrane"/>
    <property type="evidence" value="ECO:0007669"/>
    <property type="project" value="UniProtKB-ARBA"/>
</dbReference>
<evidence type="ECO:0000313" key="3">
    <source>
        <dbReference type="EMBL" id="NNI78701.1"/>
    </source>
</evidence>
<dbReference type="EMBL" id="PPVL01000003">
    <property type="protein sequence ID" value="NNI78701.1"/>
    <property type="molecule type" value="Genomic_DNA"/>
</dbReference>
<evidence type="ECO:0000256" key="1">
    <source>
        <dbReference type="SAM" id="Phobius"/>
    </source>
</evidence>
<feature type="transmembrane region" description="Helical" evidence="1">
    <location>
        <begin position="57"/>
        <end position="82"/>
    </location>
</feature>
<dbReference type="RefSeq" id="WP_014667830.1">
    <property type="nucleotide sequence ID" value="NZ_CP030096.1"/>
</dbReference>
<keyword evidence="1" id="KW-0812">Transmembrane</keyword>
<keyword evidence="1" id="KW-1133">Transmembrane helix</keyword>
<keyword evidence="1" id="KW-0472">Membrane</keyword>
<organism evidence="3 4">
    <name type="scientific">Pasteurella multocida</name>
    <dbReference type="NCBI Taxonomy" id="747"/>
    <lineage>
        <taxon>Bacteria</taxon>
        <taxon>Pseudomonadati</taxon>
        <taxon>Pseudomonadota</taxon>
        <taxon>Gammaproteobacteria</taxon>
        <taxon>Pasteurellales</taxon>
        <taxon>Pasteurellaceae</taxon>
        <taxon>Pasteurella</taxon>
    </lineage>
</organism>
<sequence length="159" mass="18472">MIDFWTWDFWQQHSLWFMFASAFLSATLLPGNSEIVFVTLLTPLQLNQQGLFSDDVLWLFHMAVLGNSLGSMTTYCLGYGLPRLSEKQQQHPRFKWVMQKVQHYGVWSLLFSWLPIVGDLFCAVAGWLRLNILGACVLIFVGKWVRYLFLLLLTMKVMS</sequence>
<dbReference type="InterPro" id="IPR051311">
    <property type="entry name" value="DedA_domain"/>
</dbReference>
<evidence type="ECO:0000259" key="2">
    <source>
        <dbReference type="Pfam" id="PF09335"/>
    </source>
</evidence>
<protein>
    <submittedName>
        <fullName evidence="3">DedA family protein</fullName>
    </submittedName>
</protein>
<accession>A0A849CH02</accession>
<name>A0A849CH02_PASMD</name>